<dbReference type="PROSITE" id="PS50157">
    <property type="entry name" value="ZINC_FINGER_C2H2_2"/>
    <property type="match status" value="1"/>
</dbReference>
<evidence type="ECO:0000313" key="4">
    <source>
        <dbReference type="Proteomes" id="UP000596742"/>
    </source>
</evidence>
<dbReference type="PANTHER" id="PTHR33845">
    <property type="entry name" value="C2H2-TYPE DOMAIN-CONTAINING PROTEIN"/>
    <property type="match status" value="1"/>
</dbReference>
<evidence type="ECO:0000259" key="2">
    <source>
        <dbReference type="PROSITE" id="PS50157"/>
    </source>
</evidence>
<dbReference type="PROSITE" id="PS00028">
    <property type="entry name" value="ZINC_FINGER_C2H2_1"/>
    <property type="match status" value="1"/>
</dbReference>
<keyword evidence="1" id="KW-0863">Zinc-finger</keyword>
<dbReference type="PANTHER" id="PTHR33845:SF1">
    <property type="entry name" value="C2H2-TYPE DOMAIN-CONTAINING PROTEIN"/>
    <property type="match status" value="1"/>
</dbReference>
<dbReference type="GO" id="GO:0008270">
    <property type="term" value="F:zinc ion binding"/>
    <property type="evidence" value="ECO:0007669"/>
    <property type="project" value="UniProtKB-KW"/>
</dbReference>
<keyword evidence="4" id="KW-1185">Reference proteome</keyword>
<name>A0A8B6GRK7_MYTGA</name>
<reference evidence="3" key="1">
    <citation type="submission" date="2018-11" db="EMBL/GenBank/DDBJ databases">
        <authorList>
            <person name="Alioto T."/>
            <person name="Alioto T."/>
        </authorList>
    </citation>
    <scope>NUCLEOTIDE SEQUENCE</scope>
</reference>
<feature type="domain" description="C2H2-type" evidence="2">
    <location>
        <begin position="109"/>
        <end position="140"/>
    </location>
</feature>
<protein>
    <recommendedName>
        <fullName evidence="2">C2H2-type domain-containing protein</fullName>
    </recommendedName>
</protein>
<comment type="caution">
    <text evidence="3">The sequence shown here is derived from an EMBL/GenBank/DDBJ whole genome shotgun (WGS) entry which is preliminary data.</text>
</comment>
<dbReference type="AlphaFoldDB" id="A0A8B6GRK7"/>
<accession>A0A8B6GRK7</accession>
<organism evidence="3 4">
    <name type="scientific">Mytilus galloprovincialis</name>
    <name type="common">Mediterranean mussel</name>
    <dbReference type="NCBI Taxonomy" id="29158"/>
    <lineage>
        <taxon>Eukaryota</taxon>
        <taxon>Metazoa</taxon>
        <taxon>Spiralia</taxon>
        <taxon>Lophotrochozoa</taxon>
        <taxon>Mollusca</taxon>
        <taxon>Bivalvia</taxon>
        <taxon>Autobranchia</taxon>
        <taxon>Pteriomorphia</taxon>
        <taxon>Mytilida</taxon>
        <taxon>Mytiloidea</taxon>
        <taxon>Mytilidae</taxon>
        <taxon>Mytilinae</taxon>
        <taxon>Mytilus</taxon>
    </lineage>
</organism>
<evidence type="ECO:0000256" key="1">
    <source>
        <dbReference type="PROSITE-ProRule" id="PRU00042"/>
    </source>
</evidence>
<dbReference type="OrthoDB" id="10424500at2759"/>
<sequence length="312" mass="35420">MQYNFSEGQSGKDLCDSKTSHSKLHMLRFADEEDGIYAKRAYNVGPGKFMKNADLNIAELNELKHFQIIKPFPNVLTRPGHVSLKTNAEQQDVVQISVNDQPDVECIGYPCTEPGCTKEFLTGRGLEQHILTGIHDFSKRPATDSVKQRWIDKCNSLNANFFSANSEFENNANEDVINEDWGLKRPKTVVRFSKKLKDFLYTIFEQGENTGKRPCYEDICDRLKKERSPDGCKLFTPKEWFSTNQVRSLLGNFTSKKTTGLVEKRVKGENIDDADEVVDDADLKEVLSNIEFLEQQDQLQTLSSEIVASCSV</sequence>
<evidence type="ECO:0000313" key="3">
    <source>
        <dbReference type="EMBL" id="VDI68021.1"/>
    </source>
</evidence>
<proteinExistence type="predicted"/>
<gene>
    <name evidence="3" type="ORF">MGAL_10B049984</name>
</gene>
<dbReference type="EMBL" id="UYJE01008864">
    <property type="protein sequence ID" value="VDI68021.1"/>
    <property type="molecule type" value="Genomic_DNA"/>
</dbReference>
<keyword evidence="1" id="KW-0479">Metal-binding</keyword>
<keyword evidence="1" id="KW-0862">Zinc</keyword>
<dbReference type="Proteomes" id="UP000596742">
    <property type="component" value="Unassembled WGS sequence"/>
</dbReference>
<dbReference type="InterPro" id="IPR013087">
    <property type="entry name" value="Znf_C2H2_type"/>
</dbReference>